<accession>A0A7K0CZU6</accession>
<keyword evidence="1 3" id="KW-0597">Phosphoprotein</keyword>
<dbReference type="InterPro" id="IPR011006">
    <property type="entry name" value="CheY-like_superfamily"/>
</dbReference>
<dbReference type="InterPro" id="IPR039420">
    <property type="entry name" value="WalR-like"/>
</dbReference>
<evidence type="ECO:0000313" key="7">
    <source>
        <dbReference type="Proteomes" id="UP000438448"/>
    </source>
</evidence>
<feature type="domain" description="HTH luxR-type" evidence="4">
    <location>
        <begin position="140"/>
        <end position="205"/>
    </location>
</feature>
<dbReference type="InterPro" id="IPR058245">
    <property type="entry name" value="NreC/VraR/RcsB-like_REC"/>
</dbReference>
<dbReference type="CDD" id="cd17535">
    <property type="entry name" value="REC_NarL-like"/>
    <property type="match status" value="1"/>
</dbReference>
<sequence length="207" mass="22138">MASGTAMLTSHLIRVLVVDDHPVVRDGVITQLRQHNDIEVVGHAGNAVEAIRLCAHDRPDVVLLDLRLPDGLAADIVPRLHAVSPASRVLLFTAFPDHAAVAPSLAAGACGMLVKDASGLALRDAVREVARTGSYRGQETLTASSPITPREYDVLRLVATGHTNNEISQQLGLSVNTVKAYLHNVMHKLDARNRAQVITNGRAHGLL</sequence>
<evidence type="ECO:0000256" key="2">
    <source>
        <dbReference type="ARBA" id="ARBA00023125"/>
    </source>
</evidence>
<dbReference type="GO" id="GO:0006355">
    <property type="term" value="P:regulation of DNA-templated transcription"/>
    <property type="evidence" value="ECO:0007669"/>
    <property type="project" value="InterPro"/>
</dbReference>
<keyword evidence="7" id="KW-1185">Reference proteome</keyword>
<dbReference type="InterPro" id="IPR000792">
    <property type="entry name" value="Tscrpt_reg_LuxR_C"/>
</dbReference>
<dbReference type="EMBL" id="WEGK01000003">
    <property type="protein sequence ID" value="MQY18970.1"/>
    <property type="molecule type" value="Genomic_DNA"/>
</dbReference>
<protein>
    <submittedName>
        <fullName evidence="6">Response regulator protein VraR</fullName>
    </submittedName>
</protein>
<dbReference type="InterPro" id="IPR016032">
    <property type="entry name" value="Sig_transdc_resp-reg_C-effctor"/>
</dbReference>
<dbReference type="Gene3D" id="3.40.50.2300">
    <property type="match status" value="1"/>
</dbReference>
<comment type="caution">
    <text evidence="6">The sequence shown here is derived from an EMBL/GenBank/DDBJ whole genome shotgun (WGS) entry which is preliminary data.</text>
</comment>
<feature type="modified residue" description="4-aspartylphosphate" evidence="3">
    <location>
        <position position="65"/>
    </location>
</feature>
<gene>
    <name evidence="6" type="primary">vraR_1</name>
    <name evidence="6" type="ORF">NRB20_20540</name>
</gene>
<evidence type="ECO:0000259" key="5">
    <source>
        <dbReference type="PROSITE" id="PS50110"/>
    </source>
</evidence>
<evidence type="ECO:0000256" key="3">
    <source>
        <dbReference type="PROSITE-ProRule" id="PRU00169"/>
    </source>
</evidence>
<dbReference type="SMART" id="SM00448">
    <property type="entry name" value="REC"/>
    <property type="match status" value="1"/>
</dbReference>
<dbReference type="GO" id="GO:0000160">
    <property type="term" value="P:phosphorelay signal transduction system"/>
    <property type="evidence" value="ECO:0007669"/>
    <property type="project" value="InterPro"/>
</dbReference>
<dbReference type="PROSITE" id="PS00622">
    <property type="entry name" value="HTH_LUXR_1"/>
    <property type="match status" value="1"/>
</dbReference>
<dbReference type="SMART" id="SM00421">
    <property type="entry name" value="HTH_LUXR"/>
    <property type="match status" value="1"/>
</dbReference>
<dbReference type="GO" id="GO:0003677">
    <property type="term" value="F:DNA binding"/>
    <property type="evidence" value="ECO:0007669"/>
    <property type="project" value="UniProtKB-KW"/>
</dbReference>
<dbReference type="PROSITE" id="PS50110">
    <property type="entry name" value="RESPONSE_REGULATORY"/>
    <property type="match status" value="1"/>
</dbReference>
<dbReference type="AlphaFoldDB" id="A0A7K0CZU6"/>
<dbReference type="PRINTS" id="PR00038">
    <property type="entry name" value="HTHLUXR"/>
</dbReference>
<dbReference type="CDD" id="cd06170">
    <property type="entry name" value="LuxR_C_like"/>
    <property type="match status" value="1"/>
</dbReference>
<dbReference type="Pfam" id="PF00072">
    <property type="entry name" value="Response_reg"/>
    <property type="match status" value="1"/>
</dbReference>
<evidence type="ECO:0000256" key="1">
    <source>
        <dbReference type="ARBA" id="ARBA00022553"/>
    </source>
</evidence>
<name>A0A7K0CZU6_9NOCA</name>
<dbReference type="PROSITE" id="PS50043">
    <property type="entry name" value="HTH_LUXR_2"/>
    <property type="match status" value="1"/>
</dbReference>
<dbReference type="SUPFAM" id="SSF52172">
    <property type="entry name" value="CheY-like"/>
    <property type="match status" value="1"/>
</dbReference>
<dbReference type="PANTHER" id="PTHR43214">
    <property type="entry name" value="TWO-COMPONENT RESPONSE REGULATOR"/>
    <property type="match status" value="1"/>
</dbReference>
<organism evidence="6 7">
    <name type="scientific">Nocardia macrotermitis</name>
    <dbReference type="NCBI Taxonomy" id="2585198"/>
    <lineage>
        <taxon>Bacteria</taxon>
        <taxon>Bacillati</taxon>
        <taxon>Actinomycetota</taxon>
        <taxon>Actinomycetes</taxon>
        <taxon>Mycobacteriales</taxon>
        <taxon>Nocardiaceae</taxon>
        <taxon>Nocardia</taxon>
    </lineage>
</organism>
<dbReference type="Proteomes" id="UP000438448">
    <property type="component" value="Unassembled WGS sequence"/>
</dbReference>
<dbReference type="SUPFAM" id="SSF46894">
    <property type="entry name" value="C-terminal effector domain of the bipartite response regulators"/>
    <property type="match status" value="1"/>
</dbReference>
<dbReference type="RefSeq" id="WP_319944689.1">
    <property type="nucleotide sequence ID" value="NZ_WEGK01000003.1"/>
</dbReference>
<dbReference type="Pfam" id="PF00196">
    <property type="entry name" value="GerE"/>
    <property type="match status" value="1"/>
</dbReference>
<dbReference type="InterPro" id="IPR001789">
    <property type="entry name" value="Sig_transdc_resp-reg_receiver"/>
</dbReference>
<evidence type="ECO:0000259" key="4">
    <source>
        <dbReference type="PROSITE" id="PS50043"/>
    </source>
</evidence>
<reference evidence="6 7" key="1">
    <citation type="submission" date="2019-10" db="EMBL/GenBank/DDBJ databases">
        <title>Nocardia macrotermitis sp. nov. and Nocardia aurantia sp. nov., isolated from the gut of fungus growing-termite Macrotermes natalensis.</title>
        <authorList>
            <person name="Benndorf R."/>
            <person name="Schwitalla J."/>
            <person name="Martin K."/>
            <person name="De Beer W."/>
            <person name="Kaster A.-K."/>
            <person name="Vollmers J."/>
            <person name="Poulsen M."/>
            <person name="Beemelmanns C."/>
        </authorList>
    </citation>
    <scope>NUCLEOTIDE SEQUENCE [LARGE SCALE GENOMIC DNA]</scope>
    <source>
        <strain evidence="6 7">RB20</strain>
    </source>
</reference>
<keyword evidence="2" id="KW-0238">DNA-binding</keyword>
<proteinExistence type="predicted"/>
<evidence type="ECO:0000313" key="6">
    <source>
        <dbReference type="EMBL" id="MQY18970.1"/>
    </source>
</evidence>
<feature type="domain" description="Response regulatory" evidence="5">
    <location>
        <begin position="14"/>
        <end position="130"/>
    </location>
</feature>